<keyword evidence="8" id="KW-0460">Magnesium</keyword>
<keyword evidence="6" id="KW-0547">Nucleotide-binding</keyword>
<evidence type="ECO:0000256" key="3">
    <source>
        <dbReference type="ARBA" id="ARBA00010708"/>
    </source>
</evidence>
<comment type="caution">
    <text evidence="13">The sequence shown here is derived from an EMBL/GenBank/DDBJ whole genome shotgun (WGS) entry which is preliminary data.</text>
</comment>
<evidence type="ECO:0000256" key="9">
    <source>
        <dbReference type="ARBA" id="ARBA00023029"/>
    </source>
</evidence>
<dbReference type="CDD" id="cd16928">
    <property type="entry name" value="HATPase_GyrB-like"/>
    <property type="match status" value="1"/>
</dbReference>
<dbReference type="NCBIfam" id="NF004189">
    <property type="entry name" value="PRK05644.1"/>
    <property type="match status" value="1"/>
</dbReference>
<dbReference type="PRINTS" id="PR01159">
    <property type="entry name" value="DNAGYRASEB"/>
</dbReference>
<dbReference type="RefSeq" id="WP_165132688.1">
    <property type="nucleotide sequence ID" value="NZ_CP049253.1"/>
</dbReference>
<dbReference type="InterPro" id="IPR036890">
    <property type="entry name" value="HATPase_C_sf"/>
</dbReference>
<dbReference type="SMART" id="SM00433">
    <property type="entry name" value="TOP2c"/>
    <property type="match status" value="1"/>
</dbReference>
<dbReference type="InterPro" id="IPR006171">
    <property type="entry name" value="TOPRIM_dom"/>
</dbReference>
<keyword evidence="11 13" id="KW-0413">Isomerase</keyword>
<evidence type="ECO:0000256" key="5">
    <source>
        <dbReference type="ARBA" id="ARBA00022723"/>
    </source>
</evidence>
<dbReference type="InterPro" id="IPR013759">
    <property type="entry name" value="Topo_IIA_B_C"/>
</dbReference>
<evidence type="ECO:0000313" key="14">
    <source>
        <dbReference type="Proteomes" id="UP001519362"/>
    </source>
</evidence>
<keyword evidence="10" id="KW-0238">DNA-binding</keyword>
<dbReference type="Pfam" id="PF02518">
    <property type="entry name" value="HATPase_c"/>
    <property type="match status" value="1"/>
</dbReference>
<dbReference type="Pfam" id="PF01751">
    <property type="entry name" value="Toprim"/>
    <property type="match status" value="1"/>
</dbReference>
<dbReference type="PROSITE" id="PS00177">
    <property type="entry name" value="TOPOISOMERASE_II"/>
    <property type="match status" value="1"/>
</dbReference>
<dbReference type="InterPro" id="IPR013506">
    <property type="entry name" value="Topo_IIA_bsu_dom2"/>
</dbReference>
<dbReference type="InterPro" id="IPR018522">
    <property type="entry name" value="TopoIIA_CS"/>
</dbReference>
<comment type="cofactor">
    <cofactor evidence="2">
        <name>Mg(2+)</name>
        <dbReference type="ChEBI" id="CHEBI:18420"/>
    </cofactor>
</comment>
<evidence type="ECO:0000256" key="8">
    <source>
        <dbReference type="ARBA" id="ARBA00022842"/>
    </source>
</evidence>
<keyword evidence="14" id="KW-1185">Reference proteome</keyword>
<dbReference type="PRINTS" id="PR00418">
    <property type="entry name" value="TPI2FAMILY"/>
</dbReference>
<feature type="domain" description="Toprim" evidence="12">
    <location>
        <begin position="470"/>
        <end position="584"/>
    </location>
</feature>
<accession>A0ABS4ZES8</accession>
<dbReference type="InterPro" id="IPR001241">
    <property type="entry name" value="Topo_IIA"/>
</dbReference>
<keyword evidence="7" id="KW-0067">ATP-binding</keyword>
<dbReference type="InterPro" id="IPR002288">
    <property type="entry name" value="DNA_gyrase_B_C"/>
</dbReference>
<keyword evidence="5" id="KW-0479">Metal-binding</keyword>
<dbReference type="SUPFAM" id="SSF55874">
    <property type="entry name" value="ATPase domain of HSP90 chaperone/DNA topoisomerase II/histidine kinase"/>
    <property type="match status" value="1"/>
</dbReference>
<dbReference type="InterPro" id="IPR014721">
    <property type="entry name" value="Ribsml_uS5_D2-typ_fold_subgr"/>
</dbReference>
<comment type="similarity">
    <text evidence="3">Belongs to the type II topoisomerase GyrB family.</text>
</comment>
<keyword evidence="9" id="KW-0799">Topoisomerase</keyword>
<evidence type="ECO:0000256" key="10">
    <source>
        <dbReference type="ARBA" id="ARBA00023125"/>
    </source>
</evidence>
<evidence type="ECO:0000256" key="6">
    <source>
        <dbReference type="ARBA" id="ARBA00022741"/>
    </source>
</evidence>
<name>A0ABS4ZES8_9MICO</name>
<gene>
    <name evidence="13" type="ORF">JOF34_000066</name>
</gene>
<evidence type="ECO:0000256" key="4">
    <source>
        <dbReference type="ARBA" id="ARBA00012895"/>
    </source>
</evidence>
<evidence type="ECO:0000256" key="2">
    <source>
        <dbReference type="ARBA" id="ARBA00001946"/>
    </source>
</evidence>
<reference evidence="13 14" key="1">
    <citation type="submission" date="2021-03" db="EMBL/GenBank/DDBJ databases">
        <title>Sequencing the genomes of 1000 actinobacteria strains.</title>
        <authorList>
            <person name="Klenk H.-P."/>
        </authorList>
    </citation>
    <scope>NUCLEOTIDE SEQUENCE [LARGE SCALE GENOMIC DNA]</scope>
    <source>
        <strain evidence="13 14">DSM 24221</strain>
    </source>
</reference>
<evidence type="ECO:0000313" key="13">
    <source>
        <dbReference type="EMBL" id="MBP2435480.1"/>
    </source>
</evidence>
<dbReference type="PANTHER" id="PTHR45866">
    <property type="entry name" value="DNA GYRASE/TOPOISOMERASE SUBUNIT B"/>
    <property type="match status" value="1"/>
</dbReference>
<dbReference type="InterPro" id="IPR020568">
    <property type="entry name" value="Ribosomal_Su5_D2-typ_SF"/>
</dbReference>
<dbReference type="InterPro" id="IPR013760">
    <property type="entry name" value="Topo_IIA-like_dom_sf"/>
</dbReference>
<dbReference type="Gene3D" id="3.40.50.670">
    <property type="match status" value="1"/>
</dbReference>
<dbReference type="Pfam" id="PF00204">
    <property type="entry name" value="DNA_gyraseB"/>
    <property type="match status" value="1"/>
</dbReference>
<dbReference type="Gene3D" id="3.30.230.10">
    <property type="match status" value="1"/>
</dbReference>
<dbReference type="SUPFAM" id="SSF56719">
    <property type="entry name" value="Type II DNA topoisomerase"/>
    <property type="match status" value="1"/>
</dbReference>
<dbReference type="InterPro" id="IPR000565">
    <property type="entry name" value="Topo_IIA_B"/>
</dbReference>
<dbReference type="PANTHER" id="PTHR45866:SF1">
    <property type="entry name" value="DNA GYRASE SUBUNIT B, MITOCHONDRIAL"/>
    <property type="match status" value="1"/>
</dbReference>
<dbReference type="Gene3D" id="3.30.565.10">
    <property type="entry name" value="Histidine kinase-like ATPase, C-terminal domain"/>
    <property type="match status" value="1"/>
</dbReference>
<dbReference type="CDD" id="cd00822">
    <property type="entry name" value="TopoII_Trans_DNA_gyrase"/>
    <property type="match status" value="1"/>
</dbReference>
<dbReference type="Proteomes" id="UP001519362">
    <property type="component" value="Unassembled WGS sequence"/>
</dbReference>
<dbReference type="Pfam" id="PF00986">
    <property type="entry name" value="DNA_gyraseB_C"/>
    <property type="match status" value="1"/>
</dbReference>
<evidence type="ECO:0000256" key="1">
    <source>
        <dbReference type="ARBA" id="ARBA00000185"/>
    </source>
</evidence>
<evidence type="ECO:0000256" key="7">
    <source>
        <dbReference type="ARBA" id="ARBA00022840"/>
    </source>
</evidence>
<comment type="catalytic activity">
    <reaction evidence="1">
        <text>ATP-dependent breakage, passage and rejoining of double-stranded DNA.</text>
        <dbReference type="EC" id="5.6.2.2"/>
    </reaction>
</comment>
<evidence type="ECO:0000256" key="11">
    <source>
        <dbReference type="ARBA" id="ARBA00023235"/>
    </source>
</evidence>
<sequence length="697" mass="76718">MTTEYSAHHLQVLEGLEAVRKRPGMYIGSNGSPGLMHCLWEIIDNSVDEAVAGHGERIAVILRADGSVEVRDDGRGVPVDVEPRTGLTGVEVVYTKLHAGGKFGGGSYAASGGLHGVGASVVNALSERLDVEVDRGGKTYAMSFRRGEPGNFADQGEKRPDAVFSPFISGSELRVIGKTRKGVTGTRVRYWADRQIFTPEAAFQYDDLVTRARQTAFLVPGLEIVLRDERGIDDPDVGLRETSYRFDGGISEFANFLATDAPVTDTWRLQGTGTFAETVPTLQPDGSMQSTEVQRECRVDIALRWGTGYDSITRSFVNIISTPKGGTHQQGFEQELTKQLRAEVEKNARRLKVGNDKLEKDDVLAGMTAVLTVEVPEPQFEGQTKEVLGTPAVRAIVAKVVREGLKERFTSTKRDDKNQVSMLLDKVVSEMKARLSARQHKETQRRKNALETSSLPAKLVDCRAHDISNSELFIVEGDSALGTARKARDSEYQALFPIRGKILNTQKASIGDMLSNAECAALIQVVGAGSGRTFDIDAARYGKIIVLSDADVDGAHIRTLLLTLFYRYMRPLIEHGRVYAAVPPLHRVIVQNPGSKPNETLYTYSDRELNQLLAKLRRQNKKWQEPIQRYKGLGEMDADQLADTTMSRDGRLLRRVRMADAEAAGHVFEMLMGSEVAPRREFIVAGAANLDKDAIDA</sequence>
<dbReference type="EMBL" id="JAGIOL010000001">
    <property type="protein sequence ID" value="MBP2435480.1"/>
    <property type="molecule type" value="Genomic_DNA"/>
</dbReference>
<dbReference type="PROSITE" id="PS50880">
    <property type="entry name" value="TOPRIM"/>
    <property type="match status" value="1"/>
</dbReference>
<protein>
    <recommendedName>
        <fullName evidence="4">DNA topoisomerase (ATP-hydrolyzing)</fullName>
        <ecNumber evidence="4">5.6.2.2</ecNumber>
    </recommendedName>
</protein>
<dbReference type="InterPro" id="IPR003594">
    <property type="entry name" value="HATPase_dom"/>
</dbReference>
<proteinExistence type="inferred from homology"/>
<evidence type="ECO:0000259" key="12">
    <source>
        <dbReference type="PROSITE" id="PS50880"/>
    </source>
</evidence>
<dbReference type="EC" id="5.6.2.2" evidence="4"/>
<dbReference type="GO" id="GO:0003918">
    <property type="term" value="F:DNA topoisomerase type II (double strand cut, ATP-hydrolyzing) activity"/>
    <property type="evidence" value="ECO:0007669"/>
    <property type="project" value="UniProtKB-EC"/>
</dbReference>
<organism evidence="13 14">
    <name type="scientific">Microbacterium amylolyticum</name>
    <dbReference type="NCBI Taxonomy" id="936337"/>
    <lineage>
        <taxon>Bacteria</taxon>
        <taxon>Bacillati</taxon>
        <taxon>Actinomycetota</taxon>
        <taxon>Actinomycetes</taxon>
        <taxon>Micrococcales</taxon>
        <taxon>Microbacteriaceae</taxon>
        <taxon>Microbacterium</taxon>
    </lineage>
</organism>
<dbReference type="SMART" id="SM00387">
    <property type="entry name" value="HATPase_c"/>
    <property type="match status" value="1"/>
</dbReference>
<dbReference type="SUPFAM" id="SSF54211">
    <property type="entry name" value="Ribosomal protein S5 domain 2-like"/>
    <property type="match status" value="1"/>
</dbReference>